<evidence type="ECO:0000313" key="2">
    <source>
        <dbReference type="EMBL" id="KAK3282099.1"/>
    </source>
</evidence>
<comment type="caution">
    <text evidence="2">The sequence shown here is derived from an EMBL/GenBank/DDBJ whole genome shotgun (WGS) entry which is preliminary data.</text>
</comment>
<dbReference type="EMBL" id="LGRX02003543">
    <property type="protein sequence ID" value="KAK3282099.1"/>
    <property type="molecule type" value="Genomic_DNA"/>
</dbReference>
<protein>
    <submittedName>
        <fullName evidence="2">Uncharacterized protein</fullName>
    </submittedName>
</protein>
<feature type="compositionally biased region" description="Basic and acidic residues" evidence="1">
    <location>
        <begin position="1"/>
        <end position="14"/>
    </location>
</feature>
<feature type="region of interest" description="Disordered" evidence="1">
    <location>
        <begin position="1"/>
        <end position="31"/>
    </location>
</feature>
<gene>
    <name evidence="2" type="ORF">CYMTET_10146</name>
</gene>
<organism evidence="2 3">
    <name type="scientific">Cymbomonas tetramitiformis</name>
    <dbReference type="NCBI Taxonomy" id="36881"/>
    <lineage>
        <taxon>Eukaryota</taxon>
        <taxon>Viridiplantae</taxon>
        <taxon>Chlorophyta</taxon>
        <taxon>Pyramimonadophyceae</taxon>
        <taxon>Pyramimonadales</taxon>
        <taxon>Pyramimonadaceae</taxon>
        <taxon>Cymbomonas</taxon>
    </lineage>
</organism>
<name>A0AAE0GPR1_9CHLO</name>
<accession>A0AAE0GPR1</accession>
<keyword evidence="3" id="KW-1185">Reference proteome</keyword>
<evidence type="ECO:0000313" key="3">
    <source>
        <dbReference type="Proteomes" id="UP001190700"/>
    </source>
</evidence>
<dbReference type="AlphaFoldDB" id="A0AAE0GPR1"/>
<proteinExistence type="predicted"/>
<dbReference type="Proteomes" id="UP001190700">
    <property type="component" value="Unassembled WGS sequence"/>
</dbReference>
<sequence>MSVSDNDGRVDKSPPKRSASPKGEHKSSGGGVAIPPLWTELLLLISFVGVLDKRPLEVYTQPSKLNSYVYYLAVMHLETFIKEGALPEQAVNSAALEQAVQGFLLRRQRSLPIHFWFAFGK</sequence>
<reference evidence="2 3" key="1">
    <citation type="journal article" date="2015" name="Genome Biol. Evol.">
        <title>Comparative Genomics of a Bacterivorous Green Alga Reveals Evolutionary Causalities and Consequences of Phago-Mixotrophic Mode of Nutrition.</title>
        <authorList>
            <person name="Burns J.A."/>
            <person name="Paasch A."/>
            <person name="Narechania A."/>
            <person name="Kim E."/>
        </authorList>
    </citation>
    <scope>NUCLEOTIDE SEQUENCE [LARGE SCALE GENOMIC DNA]</scope>
    <source>
        <strain evidence="2 3">PLY_AMNH</strain>
    </source>
</reference>
<evidence type="ECO:0000256" key="1">
    <source>
        <dbReference type="SAM" id="MobiDB-lite"/>
    </source>
</evidence>